<evidence type="ECO:0008006" key="3">
    <source>
        <dbReference type="Google" id="ProtNLM"/>
    </source>
</evidence>
<gene>
    <name evidence="1" type="ORF">ACFO0D_05395</name>
</gene>
<dbReference type="Proteomes" id="UP001595952">
    <property type="component" value="Unassembled WGS sequence"/>
</dbReference>
<dbReference type="EMBL" id="JBHSEI010000002">
    <property type="protein sequence ID" value="MFC4637771.1"/>
    <property type="molecule type" value="Genomic_DNA"/>
</dbReference>
<name>A0ABV9I7E4_9DEIO</name>
<accession>A0ABV9I7E4</accession>
<dbReference type="RefSeq" id="WP_380060804.1">
    <property type="nucleotide sequence ID" value="NZ_JBHSEI010000002.1"/>
</dbReference>
<sequence>MTPLVSADRTKVLLPLRSGTRTIMEAGRPVTLKRPPSVVVQGVTLVSFERADLRDEAVLDRAAALVLGVGSRRGVRTLQGGYRDSVAVRVDGLTVTEERERVRGPSVIRLEEAPEPKVRSAASARSLVAAVVALSAGAAL</sequence>
<comment type="caution">
    <text evidence="1">The sequence shown here is derived from an EMBL/GenBank/DDBJ whole genome shotgun (WGS) entry which is preliminary data.</text>
</comment>
<protein>
    <recommendedName>
        <fullName evidence="3">Soluble ligand binding domain-containing protein</fullName>
    </recommendedName>
</protein>
<keyword evidence="2" id="KW-1185">Reference proteome</keyword>
<organism evidence="1 2">
    <name type="scientific">Deinococcus hohokamensis</name>
    <dbReference type="NCBI Taxonomy" id="309883"/>
    <lineage>
        <taxon>Bacteria</taxon>
        <taxon>Thermotogati</taxon>
        <taxon>Deinococcota</taxon>
        <taxon>Deinococci</taxon>
        <taxon>Deinococcales</taxon>
        <taxon>Deinococcaceae</taxon>
        <taxon>Deinococcus</taxon>
    </lineage>
</organism>
<reference evidence="2" key="1">
    <citation type="journal article" date="2019" name="Int. J. Syst. Evol. Microbiol.">
        <title>The Global Catalogue of Microorganisms (GCM) 10K type strain sequencing project: providing services to taxonomists for standard genome sequencing and annotation.</title>
        <authorList>
            <consortium name="The Broad Institute Genomics Platform"/>
            <consortium name="The Broad Institute Genome Sequencing Center for Infectious Disease"/>
            <person name="Wu L."/>
            <person name="Ma J."/>
        </authorList>
    </citation>
    <scope>NUCLEOTIDE SEQUENCE [LARGE SCALE GENOMIC DNA]</scope>
    <source>
        <strain evidence="2">CCUG 55995</strain>
    </source>
</reference>
<evidence type="ECO:0000313" key="2">
    <source>
        <dbReference type="Proteomes" id="UP001595952"/>
    </source>
</evidence>
<evidence type="ECO:0000313" key="1">
    <source>
        <dbReference type="EMBL" id="MFC4637771.1"/>
    </source>
</evidence>
<proteinExistence type="predicted"/>